<name>A0A0D5YSZ3_9FLAO</name>
<dbReference type="AlphaFoldDB" id="A0A0D5YSZ3"/>
<accession>A0A0D5YSZ3</accession>
<keyword evidence="1" id="KW-0812">Transmembrane</keyword>
<evidence type="ECO:0000256" key="1">
    <source>
        <dbReference type="SAM" id="Phobius"/>
    </source>
</evidence>
<dbReference type="KEGG" id="mlt:VC82_1348"/>
<evidence type="ECO:0000313" key="3">
    <source>
        <dbReference type="Proteomes" id="UP000032726"/>
    </source>
</evidence>
<dbReference type="PATRIC" id="fig|516051.4.peg.1394"/>
<dbReference type="InterPro" id="IPR046635">
    <property type="entry name" value="DUF6747"/>
</dbReference>
<feature type="transmembrane region" description="Helical" evidence="1">
    <location>
        <begin position="26"/>
        <end position="46"/>
    </location>
</feature>
<proteinExistence type="predicted"/>
<keyword evidence="3" id="KW-1185">Reference proteome</keyword>
<dbReference type="Pfam" id="PF20532">
    <property type="entry name" value="DUF6747"/>
    <property type="match status" value="1"/>
</dbReference>
<reference evidence="2 3" key="1">
    <citation type="submission" date="2015-03" db="EMBL/GenBank/DDBJ databases">
        <title>Complete genome sequence of Muricauda lutaonensis CC-HSB-11T, isolated from a coastal hot spring.</title>
        <authorList>
            <person name="Kim K.M."/>
        </authorList>
    </citation>
    <scope>NUCLEOTIDE SEQUENCE [LARGE SCALE GENOMIC DNA]</scope>
    <source>
        <strain evidence="2 3">CC-HSB-11</strain>
    </source>
</reference>
<evidence type="ECO:0000313" key="2">
    <source>
        <dbReference type="EMBL" id="AKA34976.1"/>
    </source>
</evidence>
<dbReference type="RefSeq" id="WP_313777715.1">
    <property type="nucleotide sequence ID" value="NZ_CP011071.1"/>
</dbReference>
<dbReference type="Proteomes" id="UP000032726">
    <property type="component" value="Chromosome"/>
</dbReference>
<sequence>MKKLLLVKEIYLEAFKNLGHILIEKYFKIFSWFCFIMFFVVLYAFIFRVSTGFAFD</sequence>
<organism evidence="2 3">
    <name type="scientific">Flagellimonas lutaonensis</name>
    <dbReference type="NCBI Taxonomy" id="516051"/>
    <lineage>
        <taxon>Bacteria</taxon>
        <taxon>Pseudomonadati</taxon>
        <taxon>Bacteroidota</taxon>
        <taxon>Flavobacteriia</taxon>
        <taxon>Flavobacteriales</taxon>
        <taxon>Flavobacteriaceae</taxon>
        <taxon>Flagellimonas</taxon>
    </lineage>
</organism>
<keyword evidence="1" id="KW-0472">Membrane</keyword>
<dbReference type="EMBL" id="CP011071">
    <property type="protein sequence ID" value="AKA34976.1"/>
    <property type="molecule type" value="Genomic_DNA"/>
</dbReference>
<protein>
    <submittedName>
        <fullName evidence="2">Uncharacterized protein</fullName>
    </submittedName>
</protein>
<keyword evidence="1" id="KW-1133">Transmembrane helix</keyword>
<dbReference type="HOGENOM" id="CLU_210971_0_0_10"/>
<gene>
    <name evidence="2" type="ORF">VC82_1348</name>
</gene>